<protein>
    <recommendedName>
        <fullName evidence="5">RRP15-like protein</fullName>
    </recommendedName>
</protein>
<feature type="compositionally biased region" description="Polar residues" evidence="2">
    <location>
        <begin position="31"/>
        <end position="44"/>
    </location>
</feature>
<evidence type="ECO:0000256" key="2">
    <source>
        <dbReference type="SAM" id="MobiDB-lite"/>
    </source>
</evidence>
<feature type="compositionally biased region" description="Basic and acidic residues" evidence="2">
    <location>
        <begin position="391"/>
        <end position="401"/>
    </location>
</feature>
<feature type="compositionally biased region" description="Acidic residues" evidence="2">
    <location>
        <begin position="146"/>
        <end position="176"/>
    </location>
</feature>
<feature type="region of interest" description="Disordered" evidence="2">
    <location>
        <begin position="221"/>
        <end position="287"/>
    </location>
</feature>
<comment type="similarity">
    <text evidence="1">Belongs to the RRP15 family.</text>
</comment>
<feature type="compositionally biased region" description="Gly residues" evidence="2">
    <location>
        <begin position="194"/>
        <end position="203"/>
    </location>
</feature>
<evidence type="ECO:0008006" key="5">
    <source>
        <dbReference type="Google" id="ProtNLM"/>
    </source>
</evidence>
<accession>A0ABQ5SER7</accession>
<feature type="region of interest" description="Disordered" evidence="2">
    <location>
        <begin position="384"/>
        <end position="429"/>
    </location>
</feature>
<dbReference type="Pfam" id="PF07890">
    <property type="entry name" value="Rrp15p"/>
    <property type="match status" value="1"/>
</dbReference>
<dbReference type="EMBL" id="BSDZ01000079">
    <property type="protein sequence ID" value="GLI67837.1"/>
    <property type="molecule type" value="Genomic_DNA"/>
</dbReference>
<proteinExistence type="inferred from homology"/>
<evidence type="ECO:0000313" key="3">
    <source>
        <dbReference type="EMBL" id="GLI67837.1"/>
    </source>
</evidence>
<feature type="compositionally biased region" description="Acidic residues" evidence="2">
    <location>
        <begin position="81"/>
        <end position="132"/>
    </location>
</feature>
<evidence type="ECO:0000313" key="4">
    <source>
        <dbReference type="Proteomes" id="UP001165090"/>
    </source>
</evidence>
<reference evidence="3 4" key="1">
    <citation type="journal article" date="2023" name="IScience">
        <title>Expanded male sex-determining region conserved during the evolution of homothallism in the green alga Volvox.</title>
        <authorList>
            <person name="Yamamoto K."/>
            <person name="Matsuzaki R."/>
            <person name="Mahakham W."/>
            <person name="Heman W."/>
            <person name="Sekimoto H."/>
            <person name="Kawachi M."/>
            <person name="Minakuchi Y."/>
            <person name="Toyoda A."/>
            <person name="Nozaki H."/>
        </authorList>
    </citation>
    <scope>NUCLEOTIDE SEQUENCE [LARGE SCALE GENOMIC DNA]</scope>
    <source>
        <strain evidence="3 4">NIES-4468</strain>
    </source>
</reference>
<feature type="compositionally biased region" description="Basic and acidic residues" evidence="2">
    <location>
        <begin position="233"/>
        <end position="266"/>
    </location>
</feature>
<comment type="caution">
    <text evidence="3">The sequence shown here is derived from an EMBL/GenBank/DDBJ whole genome shotgun (WGS) entry which is preliminary data.</text>
</comment>
<organism evidence="3 4">
    <name type="scientific">Volvox africanus</name>
    <dbReference type="NCBI Taxonomy" id="51714"/>
    <lineage>
        <taxon>Eukaryota</taxon>
        <taxon>Viridiplantae</taxon>
        <taxon>Chlorophyta</taxon>
        <taxon>core chlorophytes</taxon>
        <taxon>Chlorophyceae</taxon>
        <taxon>CS clade</taxon>
        <taxon>Chlamydomonadales</taxon>
        <taxon>Volvocaceae</taxon>
        <taxon>Volvox</taxon>
    </lineage>
</organism>
<feature type="compositionally biased region" description="Basic and acidic residues" evidence="2">
    <location>
        <begin position="274"/>
        <end position="287"/>
    </location>
</feature>
<gene>
    <name evidence="3" type="ORF">VaNZ11_012121</name>
</gene>
<dbReference type="PANTHER" id="PTHR13245">
    <property type="entry name" value="RRP15-LIKE PROTEIN"/>
    <property type="match status" value="1"/>
</dbReference>
<keyword evidence="4" id="KW-1185">Reference proteome</keyword>
<dbReference type="Proteomes" id="UP001165090">
    <property type="component" value="Unassembled WGS sequence"/>
</dbReference>
<name>A0ABQ5SER7_9CHLO</name>
<dbReference type="InterPro" id="IPR012459">
    <property type="entry name" value="Rrp15"/>
</dbReference>
<evidence type="ECO:0000256" key="1">
    <source>
        <dbReference type="ARBA" id="ARBA00007462"/>
    </source>
</evidence>
<feature type="region of interest" description="Disordered" evidence="2">
    <location>
        <begin position="1"/>
        <end position="207"/>
    </location>
</feature>
<sequence>MAKFQKPKVKVPVKQDGSAGEVHDAKGRPVSASQRETYSGSPTEDSCEKQADLVRSAGKGRASSEGEGKEEDVLGAAVSGSEDEAGAEAPLGEDEDESEDAEEGDSDIEEEDLDLLPDEFREEGDDSDDAGDIDIGGGSGSGSDLMADDDSAEDEEEDDDDDDAHVDNDDGDEDGERQEARRRSGSLAGAAPPGTGGDGGGFLEGSKGASFAKAFSKLLKAKSKPSEVGRVPILEKSKTVAKRQAEEDADAEARRDAKRARQELRQRGHVKVPRKGEDPGHDQLEKQLGRLATKGVVMLFNAISAAQKQAGGAGTGPGAAKKPTKISKASFLAQLRSTGNGVEAAAGGGSGGGGVLSAAAAAAKGGSGEAAAAPGWKVLQAGFSGLSGGGKMKDWDRKPTGSDEEDAQGMGVGGAAGGTSSESDDGEGW</sequence>
<dbReference type="PANTHER" id="PTHR13245:SF14">
    <property type="entry name" value="RRP15-LIKE PROTEIN"/>
    <property type="match status" value="1"/>
</dbReference>
<feature type="compositionally biased region" description="Basic residues" evidence="2">
    <location>
        <begin position="1"/>
        <end position="11"/>
    </location>
</feature>